<proteinExistence type="predicted"/>
<name>A0A0D2AHP0_9EURO</name>
<sequence length="149" mass="16467">MLSGNGAAIRAHKGLNGFISSVRECGDQYRAGQYLAHYLIAGASKLGQASCAFYSIFGEKKRPVCDVFHVLSILVTRRTQRRDTERGKNPCQFRPSGTHSVMEWQGKARLGKVKQGHGMLPAALPSKVKEQRRDVSHLLASFRLLTLGK</sequence>
<protein>
    <submittedName>
        <fullName evidence="1">Uncharacterized protein</fullName>
    </submittedName>
</protein>
<evidence type="ECO:0000313" key="2">
    <source>
        <dbReference type="Proteomes" id="UP000054466"/>
    </source>
</evidence>
<dbReference type="Proteomes" id="UP000054466">
    <property type="component" value="Unassembled WGS sequence"/>
</dbReference>
<dbReference type="VEuPathDB" id="FungiDB:PV07_10129"/>
<reference evidence="1 2" key="1">
    <citation type="submission" date="2015-01" db="EMBL/GenBank/DDBJ databases">
        <title>The Genome Sequence of Cladophialophora immunda CBS83496.</title>
        <authorList>
            <consortium name="The Broad Institute Genomics Platform"/>
            <person name="Cuomo C."/>
            <person name="de Hoog S."/>
            <person name="Gorbushina A."/>
            <person name="Stielow B."/>
            <person name="Teixiera M."/>
            <person name="Abouelleil A."/>
            <person name="Chapman S.B."/>
            <person name="Priest M."/>
            <person name="Young S.K."/>
            <person name="Wortman J."/>
            <person name="Nusbaum C."/>
            <person name="Birren B."/>
        </authorList>
    </citation>
    <scope>NUCLEOTIDE SEQUENCE [LARGE SCALE GENOMIC DNA]</scope>
    <source>
        <strain evidence="1 2">CBS 83496</strain>
    </source>
</reference>
<dbReference type="HOGENOM" id="CLU_1749448_0_0_1"/>
<evidence type="ECO:0000313" key="1">
    <source>
        <dbReference type="EMBL" id="KIW24412.1"/>
    </source>
</evidence>
<dbReference type="AlphaFoldDB" id="A0A0D2AHP0"/>
<dbReference type="RefSeq" id="XP_016244628.1">
    <property type="nucleotide sequence ID" value="XM_016397437.1"/>
</dbReference>
<gene>
    <name evidence="1" type="ORF">PV07_10129</name>
</gene>
<dbReference type="EMBL" id="KN847045">
    <property type="protein sequence ID" value="KIW24412.1"/>
    <property type="molecule type" value="Genomic_DNA"/>
</dbReference>
<dbReference type="GeneID" id="27349323"/>
<keyword evidence="2" id="KW-1185">Reference proteome</keyword>
<organism evidence="1 2">
    <name type="scientific">Cladophialophora immunda</name>
    <dbReference type="NCBI Taxonomy" id="569365"/>
    <lineage>
        <taxon>Eukaryota</taxon>
        <taxon>Fungi</taxon>
        <taxon>Dikarya</taxon>
        <taxon>Ascomycota</taxon>
        <taxon>Pezizomycotina</taxon>
        <taxon>Eurotiomycetes</taxon>
        <taxon>Chaetothyriomycetidae</taxon>
        <taxon>Chaetothyriales</taxon>
        <taxon>Herpotrichiellaceae</taxon>
        <taxon>Cladophialophora</taxon>
    </lineage>
</organism>
<accession>A0A0D2AHP0</accession>